<proteinExistence type="inferred from homology"/>
<dbReference type="GO" id="GO:0016829">
    <property type="term" value="F:lyase activity"/>
    <property type="evidence" value="ECO:0007669"/>
    <property type="project" value="UniProtKB-KW"/>
</dbReference>
<dbReference type="InterPro" id="IPR024083">
    <property type="entry name" value="Fumarase/histidase_N"/>
</dbReference>
<protein>
    <submittedName>
        <fullName evidence="4">Lyase family protein</fullName>
    </submittedName>
</protein>
<keyword evidence="1 4" id="KW-0456">Lyase</keyword>
<evidence type="ECO:0000259" key="3">
    <source>
        <dbReference type="Pfam" id="PF00206"/>
    </source>
</evidence>
<keyword evidence="5" id="KW-1185">Reference proteome</keyword>
<evidence type="ECO:0000256" key="2">
    <source>
        <dbReference type="ARBA" id="ARBA00034772"/>
    </source>
</evidence>
<comment type="caution">
    <text evidence="4">The sequence shown here is derived from an EMBL/GenBank/DDBJ whole genome shotgun (WGS) entry which is preliminary data.</text>
</comment>
<evidence type="ECO:0000313" key="4">
    <source>
        <dbReference type="EMBL" id="MFC6712948.1"/>
    </source>
</evidence>
<dbReference type="EMBL" id="JBHSWJ010000002">
    <property type="protein sequence ID" value="MFC6712948.1"/>
    <property type="molecule type" value="Genomic_DNA"/>
</dbReference>
<dbReference type="Proteomes" id="UP001596356">
    <property type="component" value="Unassembled WGS sequence"/>
</dbReference>
<reference evidence="5" key="1">
    <citation type="journal article" date="2019" name="Int. J. Syst. Evol. Microbiol.">
        <title>The Global Catalogue of Microorganisms (GCM) 10K type strain sequencing project: providing services to taxonomists for standard genome sequencing and annotation.</title>
        <authorList>
            <consortium name="The Broad Institute Genomics Platform"/>
            <consortium name="The Broad Institute Genome Sequencing Center for Infectious Disease"/>
            <person name="Wu L."/>
            <person name="Ma J."/>
        </authorList>
    </citation>
    <scope>NUCLEOTIDE SEQUENCE [LARGE SCALE GENOMIC DNA]</scope>
    <source>
        <strain evidence="5">NBRC 106593</strain>
    </source>
</reference>
<dbReference type="PRINTS" id="PR00145">
    <property type="entry name" value="ARGSUCLYASE"/>
</dbReference>
<dbReference type="PRINTS" id="PR00149">
    <property type="entry name" value="FUMRATELYASE"/>
</dbReference>
<dbReference type="InterPro" id="IPR020557">
    <property type="entry name" value="Fumarate_lyase_CS"/>
</dbReference>
<dbReference type="Pfam" id="PF00206">
    <property type="entry name" value="Lyase_1"/>
    <property type="match status" value="1"/>
</dbReference>
<sequence length="404" mass="41645">MLLTPGSGRARHLTDDAAILSAMLSVEAAWAMVLGDLGVLGVDQAHLVADRCDPGEYDVSQLADSVESGGNPVIPLVARVRTAVAESDPAAAALVHKGLTSQDVVDTALMLIARDSTALLCDRLLSCADAVADLAGRERDTVMTARTLGQPAVPTTFGAKAAGWLRALDAAIRGLSALRYPVQCGGAGGTLSLLETLAPGRAIDAPALLAHRLQLTEPVAPWHTDRSPVTAIGDAIARSTDALGKVAGDIVQLSRPEIGELSEPVAEGRGGSSTMPQKHNPVLSVLVRSAAMQAPALAASLHTSAALASDERPDGAWHAEWSPFLQLLTIGPIAGGQAAEVLEGLQVHREAMQANVIAALPGLVAERRSVDPGPVDVSDYLGAAPSFIDRSLAAHADVRKDLAS</sequence>
<organism evidence="4 5">
    <name type="scientific">Branchiibius cervicis</name>
    <dbReference type="NCBI Taxonomy" id="908252"/>
    <lineage>
        <taxon>Bacteria</taxon>
        <taxon>Bacillati</taxon>
        <taxon>Actinomycetota</taxon>
        <taxon>Actinomycetes</taxon>
        <taxon>Micrococcales</taxon>
        <taxon>Dermacoccaceae</taxon>
        <taxon>Branchiibius</taxon>
    </lineage>
</organism>
<evidence type="ECO:0000256" key="1">
    <source>
        <dbReference type="ARBA" id="ARBA00023239"/>
    </source>
</evidence>
<dbReference type="InterPro" id="IPR008948">
    <property type="entry name" value="L-Aspartase-like"/>
</dbReference>
<dbReference type="RefSeq" id="WP_377820400.1">
    <property type="nucleotide sequence ID" value="NZ_JBHSWJ010000002.1"/>
</dbReference>
<gene>
    <name evidence="4" type="ORF">ACFQBT_03455</name>
</gene>
<accession>A0ABW2APC3</accession>
<dbReference type="PANTHER" id="PTHR43172">
    <property type="entry name" value="ADENYLOSUCCINATE LYASE"/>
    <property type="match status" value="1"/>
</dbReference>
<comment type="similarity">
    <text evidence="2">Belongs to the class-II fumarase/aspartase family.</text>
</comment>
<dbReference type="SUPFAM" id="SSF48557">
    <property type="entry name" value="L-aspartase-like"/>
    <property type="match status" value="1"/>
</dbReference>
<dbReference type="Gene3D" id="1.20.200.10">
    <property type="entry name" value="Fumarase/aspartase (Central domain)"/>
    <property type="match status" value="1"/>
</dbReference>
<dbReference type="Gene3D" id="1.10.275.10">
    <property type="entry name" value="Fumarase/aspartase (N-terminal domain)"/>
    <property type="match status" value="1"/>
</dbReference>
<dbReference type="InterPro" id="IPR022761">
    <property type="entry name" value="Fumarate_lyase_N"/>
</dbReference>
<evidence type="ECO:0000313" key="5">
    <source>
        <dbReference type="Proteomes" id="UP001596356"/>
    </source>
</evidence>
<feature type="domain" description="Fumarate lyase N-terminal" evidence="3">
    <location>
        <begin position="64"/>
        <end position="294"/>
    </location>
</feature>
<name>A0ABW2APC3_9MICO</name>
<dbReference type="PANTHER" id="PTHR43172:SF2">
    <property type="entry name" value="ADENYLOSUCCINATE LYASE C-TERMINAL DOMAIN-CONTAINING PROTEIN"/>
    <property type="match status" value="1"/>
</dbReference>
<dbReference type="PROSITE" id="PS00163">
    <property type="entry name" value="FUMARATE_LYASES"/>
    <property type="match status" value="1"/>
</dbReference>
<dbReference type="InterPro" id="IPR000362">
    <property type="entry name" value="Fumarate_lyase_fam"/>
</dbReference>